<evidence type="ECO:0000313" key="2">
    <source>
        <dbReference type="Proteomes" id="UP000256321"/>
    </source>
</evidence>
<organism evidence="1 2">
    <name type="scientific">Parabacteroides acidifaciens</name>
    <dbReference type="NCBI Taxonomy" id="2290935"/>
    <lineage>
        <taxon>Bacteria</taxon>
        <taxon>Pseudomonadati</taxon>
        <taxon>Bacteroidota</taxon>
        <taxon>Bacteroidia</taxon>
        <taxon>Bacteroidales</taxon>
        <taxon>Tannerellaceae</taxon>
        <taxon>Parabacteroides</taxon>
    </lineage>
</organism>
<accession>A0A3D8HD61</accession>
<protein>
    <submittedName>
        <fullName evidence="1">Sigma-70 family RNA polymerase sigma factor</fullName>
    </submittedName>
</protein>
<name>A0A3D8HD61_9BACT</name>
<sequence length="394" mass="45769">MQGMTEREVITELIRKECEAYQLIGFGLLSSVEEGVERLLPLLGKVDSFVFNDYTRFSAWRKEVLHLFYKQLDYAGFIRREGLNAPFRRFLFYLKKRITGYLREQCKEPTIDKDLAVPPETLAFKLSAMLDDELFRNDYPWFLSADSPAQLEEVCRESCRNRFPIGLDGLLVRLKKDDPEFWNGLYLKIKKIAQNVTSGQSVSILYRKEILQDTWSDTSLLLHDKVMGETVPEFETSLHFRNYIARICLNKCREAFRKHNLPDISLTETGEVTADLFQSAGEEIPETCLLANGLADIDCENEDEVGRCLTVILWDKLEPWYTELTRDIEEKTELIFLHYVEGLSYDAIAAIKGVDMPGKEQDRLAGKLRQDVVRTRRTLKLRFVELLKRNKKHG</sequence>
<reference evidence="1 2" key="1">
    <citation type="submission" date="2018-07" db="EMBL/GenBank/DDBJ databases">
        <title>Parabacteroides acidifaciens nov. sp., isolated from human feces.</title>
        <authorList>
            <person name="Wang Y.J."/>
        </authorList>
    </citation>
    <scope>NUCLEOTIDE SEQUENCE [LARGE SCALE GENOMIC DNA]</scope>
    <source>
        <strain evidence="1 2">426-9</strain>
    </source>
</reference>
<proteinExistence type="predicted"/>
<dbReference type="EMBL" id="QREV01000034">
    <property type="protein sequence ID" value="RDU48582.1"/>
    <property type="molecule type" value="Genomic_DNA"/>
</dbReference>
<comment type="caution">
    <text evidence="1">The sequence shown here is derived from an EMBL/GenBank/DDBJ whole genome shotgun (WGS) entry which is preliminary data.</text>
</comment>
<dbReference type="Proteomes" id="UP000256321">
    <property type="component" value="Unassembled WGS sequence"/>
</dbReference>
<gene>
    <name evidence="1" type="ORF">DWU89_13645</name>
</gene>
<evidence type="ECO:0000313" key="1">
    <source>
        <dbReference type="EMBL" id="RDU48582.1"/>
    </source>
</evidence>
<dbReference type="AlphaFoldDB" id="A0A3D8HD61"/>